<dbReference type="STRING" id="1314751.GCA_001591425_03248"/>
<accession>A0A223KQC2</accession>
<organism evidence="1 2">
    <name type="scientific">Sutcliffiella cohnii</name>
    <dbReference type="NCBI Taxonomy" id="33932"/>
    <lineage>
        <taxon>Bacteria</taxon>
        <taxon>Bacillati</taxon>
        <taxon>Bacillota</taxon>
        <taxon>Bacilli</taxon>
        <taxon>Bacillales</taxon>
        <taxon>Bacillaceae</taxon>
        <taxon>Sutcliffiella</taxon>
    </lineage>
</organism>
<dbReference type="EMBL" id="CP018866">
    <property type="protein sequence ID" value="AST91682.1"/>
    <property type="molecule type" value="Genomic_DNA"/>
</dbReference>
<dbReference type="KEGG" id="bcoh:BC6307_10510"/>
<dbReference type="AlphaFoldDB" id="A0A223KQC2"/>
<proteinExistence type="predicted"/>
<protein>
    <submittedName>
        <fullName evidence="1">Uncharacterized protein</fullName>
    </submittedName>
</protein>
<name>A0A223KQC2_9BACI</name>
<reference evidence="1 2" key="1">
    <citation type="submission" date="2016-12" db="EMBL/GenBank/DDBJ databases">
        <title>The whole genome sequencing and assembly of Bacillus cohnii DSM 6307T strain.</title>
        <authorList>
            <person name="Lee Y.-J."/>
            <person name="Yi H."/>
            <person name="Bahn Y.-S."/>
            <person name="Kim J.F."/>
            <person name="Lee D.-W."/>
        </authorList>
    </citation>
    <scope>NUCLEOTIDE SEQUENCE [LARGE SCALE GENOMIC DNA]</scope>
    <source>
        <strain evidence="1 2">DSM 6307</strain>
    </source>
</reference>
<sequence length="83" mass="9656">MLRIPVNNEEIIIRLKPNLSLYSFSKQQILQVIEQEVVNLLSDREHSFAIFFKGHIIVGIIENHYIPTITVTTIIPESNIHYL</sequence>
<gene>
    <name evidence="1" type="ORF">BC6307_10510</name>
</gene>
<evidence type="ECO:0000313" key="2">
    <source>
        <dbReference type="Proteomes" id="UP000215224"/>
    </source>
</evidence>
<keyword evidence="2" id="KW-1185">Reference proteome</keyword>
<dbReference type="RefSeq" id="WP_066418435.1">
    <property type="nucleotide sequence ID" value="NZ_CP018866.1"/>
</dbReference>
<dbReference type="Proteomes" id="UP000215224">
    <property type="component" value="Chromosome"/>
</dbReference>
<evidence type="ECO:0000313" key="1">
    <source>
        <dbReference type="EMBL" id="AST91682.1"/>
    </source>
</evidence>